<dbReference type="OrthoDB" id="8688418at2"/>
<proteinExistence type="predicted"/>
<keyword evidence="3" id="KW-1185">Reference proteome</keyword>
<name>A0A368SZ57_9ACTN</name>
<protein>
    <submittedName>
        <fullName evidence="2">TetR family transcriptional regulator</fullName>
    </submittedName>
</protein>
<dbReference type="AlphaFoldDB" id="A0A368SZ57"/>
<reference evidence="2 3" key="1">
    <citation type="submission" date="2018-04" db="EMBL/GenBank/DDBJ databases">
        <title>Novel actinobacteria from marine sediment.</title>
        <authorList>
            <person name="Ng Z.Y."/>
            <person name="Tan G.Y.A."/>
        </authorList>
    </citation>
    <scope>NUCLEOTIDE SEQUENCE [LARGE SCALE GENOMIC DNA]</scope>
    <source>
        <strain evidence="2 3">TPS81</strain>
    </source>
</reference>
<dbReference type="Gene3D" id="1.10.357.10">
    <property type="entry name" value="Tetracycline Repressor, domain 2"/>
    <property type="match status" value="1"/>
</dbReference>
<evidence type="ECO:0000313" key="3">
    <source>
        <dbReference type="Proteomes" id="UP000253318"/>
    </source>
</evidence>
<dbReference type="EMBL" id="QEIN01000276">
    <property type="protein sequence ID" value="RCV50606.1"/>
    <property type="molecule type" value="Genomic_DNA"/>
</dbReference>
<feature type="compositionally biased region" description="Basic and acidic residues" evidence="1">
    <location>
        <begin position="130"/>
        <end position="146"/>
    </location>
</feature>
<feature type="compositionally biased region" description="Low complexity" evidence="1">
    <location>
        <begin position="10"/>
        <end position="22"/>
    </location>
</feature>
<accession>A0A368SZ57</accession>
<dbReference type="RefSeq" id="WP_114399989.1">
    <property type="nucleotide sequence ID" value="NZ_QEIM01000170.1"/>
</dbReference>
<dbReference type="Proteomes" id="UP000253318">
    <property type="component" value="Unassembled WGS sequence"/>
</dbReference>
<evidence type="ECO:0000313" key="2">
    <source>
        <dbReference type="EMBL" id="RCV50606.1"/>
    </source>
</evidence>
<comment type="caution">
    <text evidence="2">The sequence shown here is derived from an EMBL/GenBank/DDBJ whole genome shotgun (WGS) entry which is preliminary data.</text>
</comment>
<sequence length="159" mass="17184">MVERTVGDHAATAAAPRRGAGRTASAAVLERGFEATAADGVCAAAEISRSTLSRCLLSKRDALFGEMADSGERLRDDPAARPGGEALRGAMRHALDPLIEGYEARDERTRRRTRPVTNTSPPAARHREKNARWQELPRPEIARRLGADPAEIPTRAPTP</sequence>
<dbReference type="Gene3D" id="1.10.10.60">
    <property type="entry name" value="Homeodomain-like"/>
    <property type="match status" value="1"/>
</dbReference>
<organism evidence="2 3">
    <name type="scientific">Marinitenerispora sediminis</name>
    <dbReference type="NCBI Taxonomy" id="1931232"/>
    <lineage>
        <taxon>Bacteria</taxon>
        <taxon>Bacillati</taxon>
        <taxon>Actinomycetota</taxon>
        <taxon>Actinomycetes</taxon>
        <taxon>Streptosporangiales</taxon>
        <taxon>Nocardiopsidaceae</taxon>
        <taxon>Marinitenerispora</taxon>
    </lineage>
</organism>
<feature type="region of interest" description="Disordered" evidence="1">
    <location>
        <begin position="98"/>
        <end position="159"/>
    </location>
</feature>
<gene>
    <name evidence="2" type="ORF">DEF24_24035</name>
</gene>
<feature type="region of interest" description="Disordered" evidence="1">
    <location>
        <begin position="1"/>
        <end position="22"/>
    </location>
</feature>
<evidence type="ECO:0000256" key="1">
    <source>
        <dbReference type="SAM" id="MobiDB-lite"/>
    </source>
</evidence>